<dbReference type="PANTHER" id="PTHR44688:SF16">
    <property type="entry name" value="DNA-BINDING TRANSCRIPTIONAL ACTIVATOR DEVR_DOSR"/>
    <property type="match status" value="1"/>
</dbReference>
<dbReference type="Gene3D" id="1.10.10.10">
    <property type="entry name" value="Winged helix-like DNA-binding domain superfamily/Winged helix DNA-binding domain"/>
    <property type="match status" value="1"/>
</dbReference>
<evidence type="ECO:0000256" key="3">
    <source>
        <dbReference type="ARBA" id="ARBA00023163"/>
    </source>
</evidence>
<dbReference type="OrthoDB" id="1013073at2"/>
<dbReference type="SMART" id="SM00421">
    <property type="entry name" value="HTH_LUXR"/>
    <property type="match status" value="1"/>
</dbReference>
<dbReference type="PANTHER" id="PTHR44688">
    <property type="entry name" value="DNA-BINDING TRANSCRIPTIONAL ACTIVATOR DEVR_DOSR"/>
    <property type="match status" value="1"/>
</dbReference>
<sequence length="209" mass="23588">MKHIVLVESYPIVRAGIAMLITESMSETYQIHTADSIEKPFPKDPDIIILSVNADAIAELGKKITLSKIRCSKSKLIVFCENMTYTDISNLIASGVSGFVSKRSEFEQLTTCIREIEIREYFFCTELIGLIISRFVSPQNAILPEKRHKLSSREIEIASYLVKGMKTSDIAVQLDRKPTTVSTIKNNIFKKMNVNNVMALNEVMTKLHL</sequence>
<dbReference type="Gene3D" id="3.40.50.2300">
    <property type="match status" value="1"/>
</dbReference>
<dbReference type="InterPro" id="IPR016032">
    <property type="entry name" value="Sig_transdc_resp-reg_C-effctor"/>
</dbReference>
<name>A0A3D8YEJ8_9BACT</name>
<dbReference type="SUPFAM" id="SSF52172">
    <property type="entry name" value="CheY-like"/>
    <property type="match status" value="1"/>
</dbReference>
<feature type="domain" description="Response regulatory" evidence="6">
    <location>
        <begin position="3"/>
        <end position="117"/>
    </location>
</feature>
<dbReference type="InterPro" id="IPR036388">
    <property type="entry name" value="WH-like_DNA-bd_sf"/>
</dbReference>
<dbReference type="AlphaFoldDB" id="A0A3D8YEJ8"/>
<evidence type="ECO:0000313" key="7">
    <source>
        <dbReference type="EMBL" id="REA63016.1"/>
    </source>
</evidence>
<dbReference type="InterPro" id="IPR000792">
    <property type="entry name" value="Tscrpt_reg_LuxR_C"/>
</dbReference>
<dbReference type="PRINTS" id="PR00038">
    <property type="entry name" value="HTHLUXR"/>
</dbReference>
<evidence type="ECO:0000256" key="1">
    <source>
        <dbReference type="ARBA" id="ARBA00023015"/>
    </source>
</evidence>
<dbReference type="EMBL" id="QNUL01000003">
    <property type="protein sequence ID" value="REA63016.1"/>
    <property type="molecule type" value="Genomic_DNA"/>
</dbReference>
<evidence type="ECO:0000256" key="4">
    <source>
        <dbReference type="PROSITE-ProRule" id="PRU00169"/>
    </source>
</evidence>
<evidence type="ECO:0000256" key="2">
    <source>
        <dbReference type="ARBA" id="ARBA00023125"/>
    </source>
</evidence>
<dbReference type="InterPro" id="IPR011006">
    <property type="entry name" value="CheY-like_superfamily"/>
</dbReference>
<dbReference type="PROSITE" id="PS00622">
    <property type="entry name" value="HTH_LUXR_1"/>
    <property type="match status" value="1"/>
</dbReference>
<keyword evidence="2" id="KW-0238">DNA-binding</keyword>
<evidence type="ECO:0008006" key="9">
    <source>
        <dbReference type="Google" id="ProtNLM"/>
    </source>
</evidence>
<keyword evidence="8" id="KW-1185">Reference proteome</keyword>
<proteinExistence type="predicted"/>
<comment type="caution">
    <text evidence="4">Lacks conserved residue(s) required for the propagation of feature annotation.</text>
</comment>
<feature type="domain" description="HTH luxR-type" evidence="5">
    <location>
        <begin position="143"/>
        <end position="208"/>
    </location>
</feature>
<organism evidence="7 8">
    <name type="scientific">Dyadobacter luteus</name>
    <dbReference type="NCBI Taxonomy" id="2259619"/>
    <lineage>
        <taxon>Bacteria</taxon>
        <taxon>Pseudomonadati</taxon>
        <taxon>Bacteroidota</taxon>
        <taxon>Cytophagia</taxon>
        <taxon>Cytophagales</taxon>
        <taxon>Spirosomataceae</taxon>
        <taxon>Dyadobacter</taxon>
    </lineage>
</organism>
<dbReference type="Pfam" id="PF00196">
    <property type="entry name" value="GerE"/>
    <property type="match status" value="1"/>
</dbReference>
<dbReference type="CDD" id="cd06170">
    <property type="entry name" value="LuxR_C_like"/>
    <property type="match status" value="1"/>
</dbReference>
<reference evidence="7 8" key="1">
    <citation type="submission" date="2018-07" db="EMBL/GenBank/DDBJ databases">
        <title>Dyadobacter roseus sp. nov., isolated from rose rhizosphere soil.</title>
        <authorList>
            <person name="Chen L."/>
        </authorList>
    </citation>
    <scope>NUCLEOTIDE SEQUENCE [LARGE SCALE GENOMIC DNA]</scope>
    <source>
        <strain evidence="7 8">RS19</strain>
    </source>
</reference>
<dbReference type="PROSITE" id="PS50043">
    <property type="entry name" value="HTH_LUXR_2"/>
    <property type="match status" value="1"/>
</dbReference>
<dbReference type="Proteomes" id="UP000256373">
    <property type="component" value="Unassembled WGS sequence"/>
</dbReference>
<dbReference type="SUPFAM" id="SSF46894">
    <property type="entry name" value="C-terminal effector domain of the bipartite response regulators"/>
    <property type="match status" value="1"/>
</dbReference>
<dbReference type="RefSeq" id="WP_115829604.1">
    <property type="nucleotide sequence ID" value="NZ_QNUL01000003.1"/>
</dbReference>
<gene>
    <name evidence="7" type="ORF">DSL64_05170</name>
</gene>
<evidence type="ECO:0000313" key="8">
    <source>
        <dbReference type="Proteomes" id="UP000256373"/>
    </source>
</evidence>
<dbReference type="PROSITE" id="PS50110">
    <property type="entry name" value="RESPONSE_REGULATORY"/>
    <property type="match status" value="1"/>
</dbReference>
<keyword evidence="1" id="KW-0805">Transcription regulation</keyword>
<dbReference type="GO" id="GO:0000160">
    <property type="term" value="P:phosphorelay signal transduction system"/>
    <property type="evidence" value="ECO:0007669"/>
    <property type="project" value="InterPro"/>
</dbReference>
<dbReference type="GO" id="GO:0006355">
    <property type="term" value="P:regulation of DNA-templated transcription"/>
    <property type="evidence" value="ECO:0007669"/>
    <property type="project" value="InterPro"/>
</dbReference>
<comment type="caution">
    <text evidence="7">The sequence shown here is derived from an EMBL/GenBank/DDBJ whole genome shotgun (WGS) entry which is preliminary data.</text>
</comment>
<accession>A0A3D8YEJ8</accession>
<evidence type="ECO:0000259" key="5">
    <source>
        <dbReference type="PROSITE" id="PS50043"/>
    </source>
</evidence>
<dbReference type="InterPro" id="IPR001789">
    <property type="entry name" value="Sig_transdc_resp-reg_receiver"/>
</dbReference>
<dbReference type="GO" id="GO:0003677">
    <property type="term" value="F:DNA binding"/>
    <property type="evidence" value="ECO:0007669"/>
    <property type="project" value="UniProtKB-KW"/>
</dbReference>
<evidence type="ECO:0000259" key="6">
    <source>
        <dbReference type="PROSITE" id="PS50110"/>
    </source>
</evidence>
<protein>
    <recommendedName>
        <fullName evidence="9">DNA-binding response regulator</fullName>
    </recommendedName>
</protein>
<keyword evidence="3" id="KW-0804">Transcription</keyword>